<keyword evidence="1" id="KW-1133">Transmembrane helix</keyword>
<evidence type="ECO:0000313" key="2">
    <source>
        <dbReference type="EMBL" id="AJA06406.1"/>
    </source>
</evidence>
<sequence>MKETDTSASKTDDFNAATLLTKTMIGTTWRMFLPTVGLTLLGLWLDDRTGLRPKLTLMGIVIGVIVAAVLVFLQIAKIKRQESNK</sequence>
<feature type="transmembrane region" description="Helical" evidence="1">
    <location>
        <begin position="57"/>
        <end position="76"/>
    </location>
</feature>
<keyword evidence="1" id="KW-0812">Transmembrane</keyword>
<dbReference type="InterPro" id="IPR032820">
    <property type="entry name" value="ATPase_put"/>
</dbReference>
<reference evidence="2 3" key="1">
    <citation type="journal article" date="2015" name="Proc. Natl. Acad. Sci. U.S.A.">
        <title>Cultivation of a human-associated TM7 phylotype reveals a reduced genome and epibiotic parasitic lifestyle.</title>
        <authorList>
            <person name="He X."/>
            <person name="McLean J.S."/>
            <person name="Edlund A."/>
            <person name="Yooseph S."/>
            <person name="Hall A.P."/>
            <person name="Liu S.Y."/>
            <person name="Dorrestein P.C."/>
            <person name="Esquenazi E."/>
            <person name="Hunter R.C."/>
            <person name="Cheng G."/>
            <person name="Nelson K.E."/>
            <person name="Lux R."/>
            <person name="Shi W."/>
        </authorList>
    </citation>
    <scope>NUCLEOTIDE SEQUENCE [LARGE SCALE GENOMIC DNA]</scope>
    <source>
        <strain evidence="2 3">TM7x</strain>
    </source>
</reference>
<dbReference type="KEGG" id="sox:TM7x_01430"/>
<keyword evidence="1" id="KW-0472">Membrane</keyword>
<feature type="transmembrane region" description="Helical" evidence="1">
    <location>
        <begin position="28"/>
        <end position="45"/>
    </location>
</feature>
<dbReference type="EMBL" id="CP007496">
    <property type="protein sequence ID" value="AJA06406.1"/>
    <property type="molecule type" value="Genomic_DNA"/>
</dbReference>
<organism evidence="2 3">
    <name type="scientific">Candidatus Nanosynbacter lyticus</name>
    <dbReference type="NCBI Taxonomy" id="2093824"/>
    <lineage>
        <taxon>Bacteria</taxon>
        <taxon>Candidatus Saccharimonadota</taxon>
        <taxon>Candidatus Saccharimonadia</taxon>
        <taxon>Candidatus Nanosynbacterales</taxon>
        <taxon>Candidatus Nanosynbacteraceae</taxon>
        <taxon>Candidatus Nanosynbacter</taxon>
    </lineage>
</organism>
<keyword evidence="3" id="KW-1185">Reference proteome</keyword>
<dbReference type="Proteomes" id="UP000030902">
    <property type="component" value="Chromosome"/>
</dbReference>
<name>A0A6S4GQ87_9BACT</name>
<accession>A0A6S4GQ87</accession>
<gene>
    <name evidence="2" type="ORF">TM7x_01430</name>
</gene>
<evidence type="ECO:0000313" key="3">
    <source>
        <dbReference type="Proteomes" id="UP000030902"/>
    </source>
</evidence>
<dbReference type="RefSeq" id="WP_039327194.1">
    <property type="nucleotide sequence ID" value="NZ_CP007496.1"/>
</dbReference>
<dbReference type="Pfam" id="PF09527">
    <property type="entry name" value="ATPase_gene1"/>
    <property type="match status" value="1"/>
</dbReference>
<dbReference type="AlphaFoldDB" id="A0A6S4GQ87"/>
<proteinExistence type="predicted"/>
<evidence type="ECO:0000256" key="1">
    <source>
        <dbReference type="SAM" id="Phobius"/>
    </source>
</evidence>
<protein>
    <submittedName>
        <fullName evidence="2">ATP synthase</fullName>
    </submittedName>
</protein>